<keyword evidence="3" id="KW-1185">Reference proteome</keyword>
<dbReference type="EnsemblFungi" id="EJT73848">
    <property type="protein sequence ID" value="EJT73848"/>
    <property type="gene ID" value="GGTG_07703"/>
</dbReference>
<name>J3P2F6_GAET3</name>
<sequence>MEGRYITGRELSPYAWGTSGGAGASTSMWERMQQLVVSAASRWAGRSVGTTPLLGYATRLPVDG</sequence>
<evidence type="ECO:0000313" key="2">
    <source>
        <dbReference type="EnsemblFungi" id="EJT73848"/>
    </source>
</evidence>
<dbReference type="EMBL" id="GL385398">
    <property type="protein sequence ID" value="EJT73848.1"/>
    <property type="molecule type" value="Genomic_DNA"/>
</dbReference>
<reference evidence="1" key="3">
    <citation type="submission" date="2010-09" db="EMBL/GenBank/DDBJ databases">
        <title>Annotation of Gaeumannomyces graminis var. tritici R3-111a-1.</title>
        <authorList>
            <consortium name="The Broad Institute Genome Sequencing Platform"/>
            <person name="Ma L.-J."/>
            <person name="Dead R."/>
            <person name="Young S.K."/>
            <person name="Zeng Q."/>
            <person name="Gargeya S."/>
            <person name="Fitzgerald M."/>
            <person name="Haas B."/>
            <person name="Abouelleil A."/>
            <person name="Alvarado L."/>
            <person name="Arachchi H.M."/>
            <person name="Berlin A."/>
            <person name="Brown A."/>
            <person name="Chapman S.B."/>
            <person name="Chen Z."/>
            <person name="Dunbar C."/>
            <person name="Freedman E."/>
            <person name="Gearin G."/>
            <person name="Gellesch M."/>
            <person name="Goldberg J."/>
            <person name="Griggs A."/>
            <person name="Gujja S."/>
            <person name="Heiman D."/>
            <person name="Howarth C."/>
            <person name="Larson L."/>
            <person name="Lui A."/>
            <person name="MacDonald P.J.P."/>
            <person name="Mehta T."/>
            <person name="Montmayeur A."/>
            <person name="Murphy C."/>
            <person name="Neiman D."/>
            <person name="Pearson M."/>
            <person name="Priest M."/>
            <person name="Roberts A."/>
            <person name="Saif S."/>
            <person name="Shea T."/>
            <person name="Shenoy N."/>
            <person name="Sisk P."/>
            <person name="Stolte C."/>
            <person name="Sykes S."/>
            <person name="Yandava C."/>
            <person name="Wortman J."/>
            <person name="Nusbaum C."/>
            <person name="Birren B."/>
        </authorList>
    </citation>
    <scope>NUCLEOTIDE SEQUENCE</scope>
    <source>
        <strain evidence="1">R3-111a-1</strain>
    </source>
</reference>
<proteinExistence type="predicted"/>
<accession>J3P2F6</accession>
<reference evidence="1" key="2">
    <citation type="submission" date="2010-07" db="EMBL/GenBank/DDBJ databases">
        <authorList>
            <consortium name="The Broad Institute Genome Sequencing Platform"/>
            <consortium name="Broad Institute Genome Sequencing Center for Infectious Disease"/>
            <person name="Ma L.-J."/>
            <person name="Dead R."/>
            <person name="Young S."/>
            <person name="Zeng Q."/>
            <person name="Koehrsen M."/>
            <person name="Alvarado L."/>
            <person name="Berlin A."/>
            <person name="Chapman S.B."/>
            <person name="Chen Z."/>
            <person name="Freedman E."/>
            <person name="Gellesch M."/>
            <person name="Goldberg J."/>
            <person name="Griggs A."/>
            <person name="Gujja S."/>
            <person name="Heilman E.R."/>
            <person name="Heiman D."/>
            <person name="Hepburn T."/>
            <person name="Howarth C."/>
            <person name="Jen D."/>
            <person name="Larson L."/>
            <person name="Mehta T."/>
            <person name="Neiman D."/>
            <person name="Pearson M."/>
            <person name="Roberts A."/>
            <person name="Saif S."/>
            <person name="Shea T."/>
            <person name="Shenoy N."/>
            <person name="Sisk P."/>
            <person name="Stolte C."/>
            <person name="Sykes S."/>
            <person name="Walk T."/>
            <person name="White J."/>
            <person name="Yandava C."/>
            <person name="Haas B."/>
            <person name="Nusbaum C."/>
            <person name="Birren B."/>
        </authorList>
    </citation>
    <scope>NUCLEOTIDE SEQUENCE</scope>
    <source>
        <strain evidence="1">R3-111a-1</strain>
    </source>
</reference>
<dbReference type="RefSeq" id="XP_009223792.1">
    <property type="nucleotide sequence ID" value="XM_009225528.1"/>
</dbReference>
<gene>
    <name evidence="2" type="primary">20348161</name>
    <name evidence="1" type="ORF">GGTG_07703</name>
</gene>
<evidence type="ECO:0000313" key="1">
    <source>
        <dbReference type="EMBL" id="EJT73848.1"/>
    </source>
</evidence>
<dbReference type="VEuPathDB" id="FungiDB:GGTG_07703"/>
<evidence type="ECO:0000313" key="3">
    <source>
        <dbReference type="Proteomes" id="UP000006039"/>
    </source>
</evidence>
<dbReference type="Proteomes" id="UP000006039">
    <property type="component" value="Unassembled WGS sequence"/>
</dbReference>
<dbReference type="HOGENOM" id="CLU_2867771_0_0_1"/>
<dbReference type="GeneID" id="20348161"/>
<reference evidence="3" key="1">
    <citation type="submission" date="2010-07" db="EMBL/GenBank/DDBJ databases">
        <title>The genome sequence of Gaeumannomyces graminis var. tritici strain R3-111a-1.</title>
        <authorList>
            <consortium name="The Broad Institute Genome Sequencing Platform"/>
            <person name="Ma L.-J."/>
            <person name="Dead R."/>
            <person name="Young S."/>
            <person name="Zeng Q."/>
            <person name="Koehrsen M."/>
            <person name="Alvarado L."/>
            <person name="Berlin A."/>
            <person name="Chapman S.B."/>
            <person name="Chen Z."/>
            <person name="Freedman E."/>
            <person name="Gellesch M."/>
            <person name="Goldberg J."/>
            <person name="Griggs A."/>
            <person name="Gujja S."/>
            <person name="Heilman E.R."/>
            <person name="Heiman D."/>
            <person name="Hepburn T."/>
            <person name="Howarth C."/>
            <person name="Jen D."/>
            <person name="Larson L."/>
            <person name="Mehta T."/>
            <person name="Neiman D."/>
            <person name="Pearson M."/>
            <person name="Roberts A."/>
            <person name="Saif S."/>
            <person name="Shea T."/>
            <person name="Shenoy N."/>
            <person name="Sisk P."/>
            <person name="Stolte C."/>
            <person name="Sykes S."/>
            <person name="Walk T."/>
            <person name="White J."/>
            <person name="Yandava C."/>
            <person name="Haas B."/>
            <person name="Nusbaum C."/>
            <person name="Birren B."/>
        </authorList>
    </citation>
    <scope>NUCLEOTIDE SEQUENCE [LARGE SCALE GENOMIC DNA]</scope>
    <source>
        <strain evidence="3">R3-111a-1</strain>
    </source>
</reference>
<dbReference type="AlphaFoldDB" id="J3P2F6"/>
<reference evidence="2" key="5">
    <citation type="submission" date="2018-04" db="UniProtKB">
        <authorList>
            <consortium name="EnsemblFungi"/>
        </authorList>
    </citation>
    <scope>IDENTIFICATION</scope>
    <source>
        <strain evidence="2">R3-111a-1</strain>
    </source>
</reference>
<reference evidence="2" key="4">
    <citation type="journal article" date="2015" name="G3 (Bethesda)">
        <title>Genome sequences of three phytopathogenic species of the Magnaporthaceae family of fungi.</title>
        <authorList>
            <person name="Okagaki L.H."/>
            <person name="Nunes C.C."/>
            <person name="Sailsbery J."/>
            <person name="Clay B."/>
            <person name="Brown D."/>
            <person name="John T."/>
            <person name="Oh Y."/>
            <person name="Young N."/>
            <person name="Fitzgerald M."/>
            <person name="Haas B.J."/>
            <person name="Zeng Q."/>
            <person name="Young S."/>
            <person name="Adiconis X."/>
            <person name="Fan L."/>
            <person name="Levin J.Z."/>
            <person name="Mitchell T.K."/>
            <person name="Okubara P.A."/>
            <person name="Farman M.L."/>
            <person name="Kohn L.M."/>
            <person name="Birren B."/>
            <person name="Ma L.-J."/>
            <person name="Dean R.A."/>
        </authorList>
    </citation>
    <scope>NUCLEOTIDE SEQUENCE</scope>
    <source>
        <strain evidence="2">R3-111a-1</strain>
    </source>
</reference>
<protein>
    <submittedName>
        <fullName evidence="1 2">Uncharacterized protein</fullName>
    </submittedName>
</protein>
<organism evidence="1">
    <name type="scientific">Gaeumannomyces tritici (strain R3-111a-1)</name>
    <name type="common">Wheat and barley take-all root rot fungus</name>
    <name type="synonym">Gaeumannomyces graminis var. tritici</name>
    <dbReference type="NCBI Taxonomy" id="644352"/>
    <lineage>
        <taxon>Eukaryota</taxon>
        <taxon>Fungi</taxon>
        <taxon>Dikarya</taxon>
        <taxon>Ascomycota</taxon>
        <taxon>Pezizomycotina</taxon>
        <taxon>Sordariomycetes</taxon>
        <taxon>Sordariomycetidae</taxon>
        <taxon>Magnaporthales</taxon>
        <taxon>Magnaporthaceae</taxon>
        <taxon>Gaeumannomyces</taxon>
    </lineage>
</organism>